<reference evidence="1 2" key="1">
    <citation type="journal article" date="2015" name="Nat. Commun.">
        <title>Outbred genome sequencing and CRISPR/Cas9 gene editing in butterflies.</title>
        <authorList>
            <person name="Li X."/>
            <person name="Fan D."/>
            <person name="Zhang W."/>
            <person name="Liu G."/>
            <person name="Zhang L."/>
            <person name="Zhao L."/>
            <person name="Fang X."/>
            <person name="Chen L."/>
            <person name="Dong Y."/>
            <person name="Chen Y."/>
            <person name="Ding Y."/>
            <person name="Zhao R."/>
            <person name="Feng M."/>
            <person name="Zhu Y."/>
            <person name="Feng Y."/>
            <person name="Jiang X."/>
            <person name="Zhu D."/>
            <person name="Xiang H."/>
            <person name="Feng X."/>
            <person name="Li S."/>
            <person name="Wang J."/>
            <person name="Zhang G."/>
            <person name="Kronforst M.R."/>
            <person name="Wang W."/>
        </authorList>
    </citation>
    <scope>NUCLEOTIDE SEQUENCE [LARGE SCALE GENOMIC DNA]</scope>
    <source>
        <strain evidence="1">Ya'a_city_454_Px</strain>
        <tissue evidence="1">Whole body</tissue>
    </source>
</reference>
<dbReference type="Proteomes" id="UP000053268">
    <property type="component" value="Unassembled WGS sequence"/>
</dbReference>
<proteinExistence type="predicted"/>
<protein>
    <submittedName>
        <fullName evidence="1">Uncharacterized protein</fullName>
    </submittedName>
</protein>
<gene>
    <name evidence="1" type="ORF">RR46_00872</name>
</gene>
<keyword evidence="2" id="KW-1185">Reference proteome</keyword>
<name>A0A0N0P9G9_PAPXU</name>
<evidence type="ECO:0000313" key="1">
    <source>
        <dbReference type="EMBL" id="KPJ00936.1"/>
    </source>
</evidence>
<evidence type="ECO:0000313" key="2">
    <source>
        <dbReference type="Proteomes" id="UP000053268"/>
    </source>
</evidence>
<accession>A0A0N0P9G9</accession>
<dbReference type="EMBL" id="KQ459444">
    <property type="protein sequence ID" value="KPJ00936.1"/>
    <property type="molecule type" value="Genomic_DNA"/>
</dbReference>
<organism evidence="1 2">
    <name type="scientific">Papilio xuthus</name>
    <name type="common">Asian swallowtail butterfly</name>
    <dbReference type="NCBI Taxonomy" id="66420"/>
    <lineage>
        <taxon>Eukaryota</taxon>
        <taxon>Metazoa</taxon>
        <taxon>Ecdysozoa</taxon>
        <taxon>Arthropoda</taxon>
        <taxon>Hexapoda</taxon>
        <taxon>Insecta</taxon>
        <taxon>Pterygota</taxon>
        <taxon>Neoptera</taxon>
        <taxon>Endopterygota</taxon>
        <taxon>Lepidoptera</taxon>
        <taxon>Glossata</taxon>
        <taxon>Ditrysia</taxon>
        <taxon>Papilionoidea</taxon>
        <taxon>Papilionidae</taxon>
        <taxon>Papilioninae</taxon>
        <taxon>Papilio</taxon>
    </lineage>
</organism>
<sequence>MSACSGGTGGGGPRARLETLSEHIYGNQYNSLRAKTPRYRRPQKLPDKLMLNANDANIALTSRRRARQLVCNARALQTRPPAAGRHLTTASALYAECPRT</sequence>
<dbReference type="AlphaFoldDB" id="A0A0N0P9G9"/>